<dbReference type="AlphaFoldDB" id="A0A383EBC1"/>
<organism evidence="1">
    <name type="scientific">marine metagenome</name>
    <dbReference type="NCBI Taxonomy" id="408172"/>
    <lineage>
        <taxon>unclassified sequences</taxon>
        <taxon>metagenomes</taxon>
        <taxon>ecological metagenomes</taxon>
    </lineage>
</organism>
<reference evidence="1" key="1">
    <citation type="submission" date="2018-05" db="EMBL/GenBank/DDBJ databases">
        <authorList>
            <person name="Lanie J.A."/>
            <person name="Ng W.-L."/>
            <person name="Kazmierczak K.M."/>
            <person name="Andrzejewski T.M."/>
            <person name="Davidsen T.M."/>
            <person name="Wayne K.J."/>
            <person name="Tettelin H."/>
            <person name="Glass J.I."/>
            <person name="Rusch D."/>
            <person name="Podicherti R."/>
            <person name="Tsui H.-C.T."/>
            <person name="Winkler M.E."/>
        </authorList>
    </citation>
    <scope>NUCLEOTIDE SEQUENCE</scope>
</reference>
<dbReference type="EMBL" id="UINC01224154">
    <property type="protein sequence ID" value="SVE53655.1"/>
    <property type="molecule type" value="Genomic_DNA"/>
</dbReference>
<evidence type="ECO:0000313" key="1">
    <source>
        <dbReference type="EMBL" id="SVE53655.1"/>
    </source>
</evidence>
<protein>
    <submittedName>
        <fullName evidence="1">Uncharacterized protein</fullName>
    </submittedName>
</protein>
<sequence>MKNFAKVALGFVIVTVAILRFGNTENGRMKRDSLTPTLNNLNSLL</sequence>
<accession>A0A383EBC1</accession>
<name>A0A383EBC1_9ZZZZ</name>
<proteinExistence type="predicted"/>
<gene>
    <name evidence="1" type="ORF">METZ01_LOCUS506509</name>
</gene>